<accession>A0A316XHQ4</accession>
<dbReference type="AlphaFoldDB" id="A0A316XHQ4"/>
<proteinExistence type="predicted"/>
<dbReference type="EMBL" id="PPED02000001">
    <property type="protein sequence ID" value="PWN71703.1"/>
    <property type="molecule type" value="Genomic_DNA"/>
</dbReference>
<comment type="caution">
    <text evidence="2">The sequence shown here is derived from an EMBL/GenBank/DDBJ whole genome shotgun (WGS) entry which is preliminary data.</text>
</comment>
<dbReference type="RefSeq" id="WP_103249374.1">
    <property type="nucleotide sequence ID" value="NZ_PPED02000001.1"/>
</dbReference>
<name>A0A316XHQ4_9FLAO</name>
<evidence type="ECO:0000313" key="2">
    <source>
        <dbReference type="EMBL" id="PWN71703.1"/>
    </source>
</evidence>
<dbReference type="OrthoDB" id="658938at2"/>
<keyword evidence="3" id="KW-1185">Reference proteome</keyword>
<sequence>MKKTTAILFALLCANSLFSQQWGGNNTTTDPAFRDGNVSVGLANSYDKFTLSGNLRMVDGQIKFKYFMPNRGSFLDSYFTIEHLAPSRSVGIDGLYIHPSHDFLSTSSTVPDESKALFVSGTSKVGMGTNAVNCITCDGYRLFVKDGIKTEKVKVEIAANNNWADYVFAKDYKLMPLQDLKSFINDNGHLPEVPTTEEAIKNGIELKEMNILLLKKVEELTLYTLQQQEKMEEQSKRIEKLENNAKLNLK</sequence>
<dbReference type="Proteomes" id="UP000236594">
    <property type="component" value="Unassembled WGS sequence"/>
</dbReference>
<protein>
    <recommendedName>
        <fullName evidence="4">Cell wall anchor protein</fullName>
    </recommendedName>
</protein>
<reference evidence="2 3" key="1">
    <citation type="submission" date="2018-04" db="EMBL/GenBank/DDBJ databases">
        <title>Draft Genome Sequence of Phosphate-Solubilizing Chryseobacterium sp. ISE14 that is a Biocontrol and Plant Growth-Promoting Rhizobacterium Isolated from Cucumber.</title>
        <authorList>
            <person name="Jeong J.-J."/>
            <person name="Sang M.K."/>
            <person name="Choi I.-G."/>
            <person name="Kim K.D."/>
        </authorList>
    </citation>
    <scope>NUCLEOTIDE SEQUENCE [LARGE SCALE GENOMIC DNA]</scope>
    <source>
        <strain evidence="2 3">ISE14</strain>
    </source>
</reference>
<gene>
    <name evidence="2" type="ORF">C1631_003525</name>
</gene>
<evidence type="ECO:0000256" key="1">
    <source>
        <dbReference type="SAM" id="SignalP"/>
    </source>
</evidence>
<evidence type="ECO:0000313" key="3">
    <source>
        <dbReference type="Proteomes" id="UP000236594"/>
    </source>
</evidence>
<feature type="signal peptide" evidence="1">
    <location>
        <begin position="1"/>
        <end position="19"/>
    </location>
</feature>
<feature type="chain" id="PRO_5016351209" description="Cell wall anchor protein" evidence="1">
    <location>
        <begin position="20"/>
        <end position="250"/>
    </location>
</feature>
<evidence type="ECO:0008006" key="4">
    <source>
        <dbReference type="Google" id="ProtNLM"/>
    </source>
</evidence>
<organism evidence="2 3">
    <name type="scientific">Chryseobacterium phosphatilyticum</name>
    <dbReference type="NCBI Taxonomy" id="475075"/>
    <lineage>
        <taxon>Bacteria</taxon>
        <taxon>Pseudomonadati</taxon>
        <taxon>Bacteroidota</taxon>
        <taxon>Flavobacteriia</taxon>
        <taxon>Flavobacteriales</taxon>
        <taxon>Weeksellaceae</taxon>
        <taxon>Chryseobacterium group</taxon>
        <taxon>Chryseobacterium</taxon>
    </lineage>
</organism>
<keyword evidence="1" id="KW-0732">Signal</keyword>